<organism evidence="2 3">
    <name type="scientific">Methylobacterium nonmethylotrophicum</name>
    <dbReference type="NCBI Taxonomy" id="1141884"/>
    <lineage>
        <taxon>Bacteria</taxon>
        <taxon>Pseudomonadati</taxon>
        <taxon>Pseudomonadota</taxon>
        <taxon>Alphaproteobacteria</taxon>
        <taxon>Hyphomicrobiales</taxon>
        <taxon>Methylobacteriaceae</taxon>
        <taxon>Methylobacterium</taxon>
    </lineage>
</organism>
<feature type="domain" description="DUF2272" evidence="1">
    <location>
        <begin position="52"/>
        <end position="197"/>
    </location>
</feature>
<dbReference type="EMBL" id="SRLB01000026">
    <property type="protein sequence ID" value="TGD95692.1"/>
    <property type="molecule type" value="Genomic_DNA"/>
</dbReference>
<dbReference type="Pfam" id="PF10030">
    <property type="entry name" value="DUF2272"/>
    <property type="match status" value="1"/>
</dbReference>
<reference evidence="2 3" key="1">
    <citation type="submission" date="2019-04" db="EMBL/GenBank/DDBJ databases">
        <authorList>
            <person name="Feng G."/>
            <person name="Zhu H."/>
        </authorList>
    </citation>
    <scope>NUCLEOTIDE SEQUENCE [LARGE SCALE GENOMIC DNA]</scope>
    <source>
        <strain evidence="2 3">6HR-1</strain>
    </source>
</reference>
<evidence type="ECO:0000313" key="3">
    <source>
        <dbReference type="Proteomes" id="UP000297535"/>
    </source>
</evidence>
<proteinExistence type="predicted"/>
<dbReference type="Proteomes" id="UP000297535">
    <property type="component" value="Unassembled WGS sequence"/>
</dbReference>
<dbReference type="OrthoDB" id="3078754at2"/>
<keyword evidence="3" id="KW-1185">Reference proteome</keyword>
<protein>
    <submittedName>
        <fullName evidence="2">DUF2272 domain-containing protein</fullName>
    </submittedName>
</protein>
<name>A0A4Z0NIY5_9HYPH</name>
<comment type="caution">
    <text evidence="2">The sequence shown here is derived from an EMBL/GenBank/DDBJ whole genome shotgun (WGS) entry which is preliminary data.</text>
</comment>
<evidence type="ECO:0000313" key="2">
    <source>
        <dbReference type="EMBL" id="TGD95692.1"/>
    </source>
</evidence>
<dbReference type="InterPro" id="IPR019262">
    <property type="entry name" value="DUF2272"/>
</dbReference>
<gene>
    <name evidence="2" type="ORF">EU555_26790</name>
</gene>
<evidence type="ECO:0000259" key="1">
    <source>
        <dbReference type="Pfam" id="PF10030"/>
    </source>
</evidence>
<accession>A0A4Z0NIY5</accession>
<dbReference type="AlphaFoldDB" id="A0A4Z0NIY5"/>
<sequence length="209" mass="23239">MSIRLDLAGIARREWIRWGGPVEKIDGQRLGFTHKRMEAQHPFWVYVGEYWRAAGSSLDGRDKPPWSGAFICYCFREANAGDRFPYSDNHSRYMAAIDGGQHPGLTLVDVATARLEVGDLLWASRTGDECRRPPATFASAHRELTAIRNGTASTFCSHSDIVVDVRPGEVDVIGGNVSQAVTRTTYRLDTKGQVRDGRRSFLGVLKNAL</sequence>
<dbReference type="RefSeq" id="WP_135418445.1">
    <property type="nucleotide sequence ID" value="NZ_SRLB01000026.1"/>
</dbReference>